<feature type="domain" description="3-dehydroquinate synthase N-terminal" evidence="10">
    <location>
        <begin position="6"/>
        <end position="118"/>
    </location>
</feature>
<gene>
    <name evidence="12" type="ORF">BUALT_Bualt10G0084500</name>
</gene>
<dbReference type="Pfam" id="PF24621">
    <property type="entry name" value="DHQS_C"/>
    <property type="match status" value="1"/>
</dbReference>
<dbReference type="EMBL" id="WHWC01000010">
    <property type="protein sequence ID" value="KAG8375285.1"/>
    <property type="molecule type" value="Genomic_DNA"/>
</dbReference>
<dbReference type="GO" id="GO:0008652">
    <property type="term" value="P:amino acid biosynthetic process"/>
    <property type="evidence" value="ECO:0007669"/>
    <property type="project" value="UniProtKB-KW"/>
</dbReference>
<evidence type="ECO:0008006" key="14">
    <source>
        <dbReference type="Google" id="ProtNLM"/>
    </source>
</evidence>
<keyword evidence="7" id="KW-0520">NAD</keyword>
<dbReference type="Gene3D" id="3.40.50.1970">
    <property type="match status" value="1"/>
</dbReference>
<dbReference type="GO" id="GO:0003856">
    <property type="term" value="F:3-dehydroquinate synthase activity"/>
    <property type="evidence" value="ECO:0007669"/>
    <property type="project" value="TreeGrafter"/>
</dbReference>
<dbReference type="Proteomes" id="UP000826271">
    <property type="component" value="Unassembled WGS sequence"/>
</dbReference>
<name>A0AAV6X818_9LAMI</name>
<dbReference type="PANTHER" id="PTHR43622:SF7">
    <property type="entry name" value="3-DEHYDROQUINATE SYNTHASE, CHLOROPLASTIC"/>
    <property type="match status" value="1"/>
</dbReference>
<dbReference type="CDD" id="cd08195">
    <property type="entry name" value="DHQS"/>
    <property type="match status" value="1"/>
</dbReference>
<evidence type="ECO:0000256" key="8">
    <source>
        <dbReference type="ARBA" id="ARBA00023141"/>
    </source>
</evidence>
<keyword evidence="3" id="KW-0028">Amino-acid biosynthesis</keyword>
<dbReference type="InterPro" id="IPR056179">
    <property type="entry name" value="DHQS_C"/>
</dbReference>
<dbReference type="InterPro" id="IPR050071">
    <property type="entry name" value="Dehydroquinate_synthase"/>
</dbReference>
<keyword evidence="4" id="KW-0479">Metal-binding</keyword>
<proteinExistence type="predicted"/>
<evidence type="ECO:0000259" key="11">
    <source>
        <dbReference type="Pfam" id="PF24621"/>
    </source>
</evidence>
<keyword evidence="6" id="KW-0862">Zinc</keyword>
<evidence type="ECO:0000256" key="7">
    <source>
        <dbReference type="ARBA" id="ARBA00023027"/>
    </source>
</evidence>
<keyword evidence="9" id="KW-0456">Lyase</keyword>
<dbReference type="InterPro" id="IPR030960">
    <property type="entry name" value="DHQS/DOIS_N"/>
</dbReference>
<evidence type="ECO:0000313" key="12">
    <source>
        <dbReference type="EMBL" id="KAG8375285.1"/>
    </source>
</evidence>
<keyword evidence="13" id="KW-1185">Reference proteome</keyword>
<evidence type="ECO:0000259" key="10">
    <source>
        <dbReference type="Pfam" id="PF01761"/>
    </source>
</evidence>
<keyword evidence="8" id="KW-0057">Aromatic amino acid biosynthesis</keyword>
<evidence type="ECO:0000256" key="4">
    <source>
        <dbReference type="ARBA" id="ARBA00022723"/>
    </source>
</evidence>
<evidence type="ECO:0000256" key="2">
    <source>
        <dbReference type="ARBA" id="ARBA00001947"/>
    </source>
</evidence>
<protein>
    <recommendedName>
        <fullName evidence="14">3-dehydroquinate synthase</fullName>
    </recommendedName>
</protein>
<dbReference type="FunFam" id="3.40.50.1970:FF:000007">
    <property type="entry name" value="Pentafunctional AROM polypeptide"/>
    <property type="match status" value="1"/>
</dbReference>
<dbReference type="SUPFAM" id="SSF56796">
    <property type="entry name" value="Dehydroquinate synthase-like"/>
    <property type="match status" value="1"/>
</dbReference>
<evidence type="ECO:0000256" key="1">
    <source>
        <dbReference type="ARBA" id="ARBA00001911"/>
    </source>
</evidence>
<feature type="domain" description="3-dehydroquinate synthase C-terminal" evidence="11">
    <location>
        <begin position="120"/>
        <end position="214"/>
    </location>
</feature>
<comment type="caution">
    <text evidence="12">The sequence shown here is derived from an EMBL/GenBank/DDBJ whole genome shotgun (WGS) entry which is preliminary data.</text>
</comment>
<keyword evidence="5" id="KW-0547">Nucleotide-binding</keyword>
<evidence type="ECO:0000256" key="9">
    <source>
        <dbReference type="ARBA" id="ARBA00023239"/>
    </source>
</evidence>
<reference evidence="12" key="1">
    <citation type="submission" date="2019-10" db="EMBL/GenBank/DDBJ databases">
        <authorList>
            <person name="Zhang R."/>
            <person name="Pan Y."/>
            <person name="Wang J."/>
            <person name="Ma R."/>
            <person name="Yu S."/>
        </authorList>
    </citation>
    <scope>NUCLEOTIDE SEQUENCE</scope>
    <source>
        <strain evidence="12">LA-IB0</strain>
        <tissue evidence="12">Leaf</tissue>
    </source>
</reference>
<evidence type="ECO:0000256" key="5">
    <source>
        <dbReference type="ARBA" id="ARBA00022741"/>
    </source>
</evidence>
<evidence type="ECO:0000256" key="6">
    <source>
        <dbReference type="ARBA" id="ARBA00022833"/>
    </source>
</evidence>
<dbReference type="AlphaFoldDB" id="A0AAV6X818"/>
<dbReference type="GO" id="GO:0046872">
    <property type="term" value="F:metal ion binding"/>
    <property type="evidence" value="ECO:0007669"/>
    <property type="project" value="UniProtKB-KW"/>
</dbReference>
<comment type="cofactor">
    <cofactor evidence="1">
        <name>NAD(+)</name>
        <dbReference type="ChEBI" id="CHEBI:57540"/>
    </cofactor>
</comment>
<comment type="cofactor">
    <cofactor evidence="2">
        <name>Zn(2+)</name>
        <dbReference type="ChEBI" id="CHEBI:29105"/>
    </cofactor>
</comment>
<sequence>MTLETVILPDGEQFKNMESVIKVFDAAIEAGMDRRCTFVAVGGGVVGDICGYAASSYMRGVNFIQIPTTFMSQVDSSVGGKTGINYRVGKNLIGAIYQPKCVLVDTDTLNYLPNRELASGISEAIKCGLVKDGKYFEWLENNIQALLARDPIAIAYAIKRSCEIKAGIVTLDEKENGIRAILNFGHTFGHAIETSCGYGNLLHGEAVAVGMVRSNLYHTR</sequence>
<accession>A0AAV6X818</accession>
<evidence type="ECO:0000313" key="13">
    <source>
        <dbReference type="Proteomes" id="UP000826271"/>
    </source>
</evidence>
<dbReference type="GO" id="GO:0000166">
    <property type="term" value="F:nucleotide binding"/>
    <property type="evidence" value="ECO:0007669"/>
    <property type="project" value="UniProtKB-KW"/>
</dbReference>
<dbReference type="Pfam" id="PF01761">
    <property type="entry name" value="DHQ_synthase"/>
    <property type="match status" value="1"/>
</dbReference>
<organism evidence="12 13">
    <name type="scientific">Buddleja alternifolia</name>
    <dbReference type="NCBI Taxonomy" id="168488"/>
    <lineage>
        <taxon>Eukaryota</taxon>
        <taxon>Viridiplantae</taxon>
        <taxon>Streptophyta</taxon>
        <taxon>Embryophyta</taxon>
        <taxon>Tracheophyta</taxon>
        <taxon>Spermatophyta</taxon>
        <taxon>Magnoliopsida</taxon>
        <taxon>eudicotyledons</taxon>
        <taxon>Gunneridae</taxon>
        <taxon>Pentapetalae</taxon>
        <taxon>asterids</taxon>
        <taxon>lamiids</taxon>
        <taxon>Lamiales</taxon>
        <taxon>Scrophulariaceae</taxon>
        <taxon>Buddlejeae</taxon>
        <taxon>Buddleja</taxon>
    </lineage>
</organism>
<dbReference type="GO" id="GO:0009073">
    <property type="term" value="P:aromatic amino acid family biosynthetic process"/>
    <property type="evidence" value="ECO:0007669"/>
    <property type="project" value="UniProtKB-KW"/>
</dbReference>
<dbReference type="Gene3D" id="1.20.1090.10">
    <property type="entry name" value="Dehydroquinate synthase-like - alpha domain"/>
    <property type="match status" value="1"/>
</dbReference>
<evidence type="ECO:0000256" key="3">
    <source>
        <dbReference type="ARBA" id="ARBA00022605"/>
    </source>
</evidence>
<dbReference type="PANTHER" id="PTHR43622">
    <property type="entry name" value="3-DEHYDROQUINATE SYNTHASE"/>
    <property type="match status" value="1"/>
</dbReference>